<name>A0A8H6Y7D3_9AGAR</name>
<dbReference type="EMBL" id="JACAZI010000009">
    <property type="protein sequence ID" value="KAF7352955.1"/>
    <property type="molecule type" value="Genomic_DNA"/>
</dbReference>
<sequence>MGGGEEKVVMDDKLLAKIGKVVKEEINSQIKYAVRENVDDVIKSNFARFSLKVETAMNEIKDQVQRSTETILTRLDSGPHDLIEDEDVKAVWKDMNWRLSCKARHFVDAVHHHFAQKFAKYTLEKGEPHPERWTLKFLSNIIFYPAIGT</sequence>
<proteinExistence type="predicted"/>
<evidence type="ECO:0000313" key="2">
    <source>
        <dbReference type="Proteomes" id="UP000620124"/>
    </source>
</evidence>
<accession>A0A8H6Y7D3</accession>
<dbReference type="OrthoDB" id="3222020at2759"/>
<keyword evidence="2" id="KW-1185">Reference proteome</keyword>
<dbReference type="AlphaFoldDB" id="A0A8H6Y7D3"/>
<organism evidence="1 2">
    <name type="scientific">Mycena venus</name>
    <dbReference type="NCBI Taxonomy" id="2733690"/>
    <lineage>
        <taxon>Eukaryota</taxon>
        <taxon>Fungi</taxon>
        <taxon>Dikarya</taxon>
        <taxon>Basidiomycota</taxon>
        <taxon>Agaricomycotina</taxon>
        <taxon>Agaricomycetes</taxon>
        <taxon>Agaricomycetidae</taxon>
        <taxon>Agaricales</taxon>
        <taxon>Marasmiineae</taxon>
        <taxon>Mycenaceae</taxon>
        <taxon>Mycena</taxon>
    </lineage>
</organism>
<reference evidence="1" key="1">
    <citation type="submission" date="2020-05" db="EMBL/GenBank/DDBJ databases">
        <title>Mycena genomes resolve the evolution of fungal bioluminescence.</title>
        <authorList>
            <person name="Tsai I.J."/>
        </authorList>
    </citation>
    <scope>NUCLEOTIDE SEQUENCE</scope>
    <source>
        <strain evidence="1">CCC161011</strain>
    </source>
</reference>
<gene>
    <name evidence="1" type="ORF">MVEN_01262900</name>
</gene>
<protein>
    <submittedName>
        <fullName evidence="1">Uncharacterized protein</fullName>
    </submittedName>
</protein>
<evidence type="ECO:0000313" key="1">
    <source>
        <dbReference type="EMBL" id="KAF7352955.1"/>
    </source>
</evidence>
<dbReference type="Proteomes" id="UP000620124">
    <property type="component" value="Unassembled WGS sequence"/>
</dbReference>
<comment type="caution">
    <text evidence="1">The sequence shown here is derived from an EMBL/GenBank/DDBJ whole genome shotgun (WGS) entry which is preliminary data.</text>
</comment>